<keyword evidence="4" id="KW-1185">Reference proteome</keyword>
<evidence type="ECO:0000256" key="1">
    <source>
        <dbReference type="SAM" id="Coils"/>
    </source>
</evidence>
<feature type="coiled-coil region" evidence="1">
    <location>
        <begin position="89"/>
        <end position="122"/>
    </location>
</feature>
<proteinExistence type="predicted"/>
<dbReference type="EMBL" id="LWLG01000004">
    <property type="protein sequence ID" value="OAQ21018.1"/>
    <property type="molecule type" value="Genomic_DNA"/>
</dbReference>
<feature type="signal peptide" evidence="2">
    <location>
        <begin position="1"/>
        <end position="19"/>
    </location>
</feature>
<reference evidence="3 4" key="1">
    <citation type="submission" date="2016-04" db="EMBL/GenBank/DDBJ databases">
        <title>Genome analysis of Thermosulfurimonas dismutans, the first thermophilic sulfur-disproportionating bacterium of the phylum Thermodesulfobacteria.</title>
        <authorList>
            <person name="Mardanov A.V."/>
            <person name="Beletsky A.V."/>
            <person name="Kadnikov V.V."/>
            <person name="Slobodkin A.I."/>
            <person name="Ravin N.V."/>
        </authorList>
    </citation>
    <scope>NUCLEOTIDE SEQUENCE [LARGE SCALE GENOMIC DNA]</scope>
    <source>
        <strain evidence="3 4">S95</strain>
    </source>
</reference>
<feature type="coiled-coil region" evidence="1">
    <location>
        <begin position="154"/>
        <end position="185"/>
    </location>
</feature>
<sequence>MSLALLISLALLAAAPALAEDPVSFIVARSPELSELSSFNRSRLSNLTVKLRGTVKQGQETLSGLTAEERARVGYDLRLIAELPLFSPKERLEMRLRELRLRRRVRQEAARAVARYRSLKKTVARRQALVAAVREECLWLKRRVEAGLEPSERVISCVKELEGQKEKLETLREELSEALETVLSMVGPGDRERLKEILDAEDR</sequence>
<protein>
    <recommendedName>
        <fullName evidence="5">OmpH family outer membrane protein</fullName>
    </recommendedName>
</protein>
<dbReference type="Proteomes" id="UP000078390">
    <property type="component" value="Unassembled WGS sequence"/>
</dbReference>
<evidence type="ECO:0000313" key="4">
    <source>
        <dbReference type="Proteomes" id="UP000078390"/>
    </source>
</evidence>
<evidence type="ECO:0000256" key="2">
    <source>
        <dbReference type="SAM" id="SignalP"/>
    </source>
</evidence>
<name>A0A179D5Y5_9BACT</name>
<dbReference type="RefSeq" id="WP_068669823.1">
    <property type="nucleotide sequence ID" value="NZ_LWLG01000004.1"/>
</dbReference>
<evidence type="ECO:0008006" key="5">
    <source>
        <dbReference type="Google" id="ProtNLM"/>
    </source>
</evidence>
<evidence type="ECO:0000313" key="3">
    <source>
        <dbReference type="EMBL" id="OAQ21018.1"/>
    </source>
</evidence>
<dbReference type="AlphaFoldDB" id="A0A179D5Y5"/>
<keyword evidence="1" id="KW-0175">Coiled coil</keyword>
<feature type="chain" id="PRO_5008100258" description="OmpH family outer membrane protein" evidence="2">
    <location>
        <begin position="20"/>
        <end position="203"/>
    </location>
</feature>
<accession>A0A179D5Y5</accession>
<keyword evidence="2" id="KW-0732">Signal</keyword>
<dbReference type="STRING" id="999894.TDIS_0944"/>
<comment type="caution">
    <text evidence="3">The sequence shown here is derived from an EMBL/GenBank/DDBJ whole genome shotgun (WGS) entry which is preliminary data.</text>
</comment>
<gene>
    <name evidence="3" type="ORF">TDIS_0944</name>
</gene>
<organism evidence="3 4">
    <name type="scientific">Thermosulfurimonas dismutans</name>
    <dbReference type="NCBI Taxonomy" id="999894"/>
    <lineage>
        <taxon>Bacteria</taxon>
        <taxon>Pseudomonadati</taxon>
        <taxon>Thermodesulfobacteriota</taxon>
        <taxon>Thermodesulfobacteria</taxon>
        <taxon>Thermodesulfobacteriales</taxon>
        <taxon>Thermodesulfobacteriaceae</taxon>
        <taxon>Thermosulfurimonas</taxon>
    </lineage>
</organism>